<evidence type="ECO:0000256" key="1">
    <source>
        <dbReference type="SAM" id="MobiDB-lite"/>
    </source>
</evidence>
<dbReference type="OrthoDB" id="3439599at2759"/>
<proteinExistence type="predicted"/>
<dbReference type="PANTHER" id="PTHR35910">
    <property type="entry name" value="2EXR DOMAIN-CONTAINING PROTEIN"/>
    <property type="match status" value="1"/>
</dbReference>
<reference evidence="3 4" key="1">
    <citation type="submission" date="2016-04" db="EMBL/GenBank/DDBJ databases">
        <title>A degradative enzymes factory behind the ericoid mycorrhizal symbiosis.</title>
        <authorList>
            <consortium name="DOE Joint Genome Institute"/>
            <person name="Martino E."/>
            <person name="Morin E."/>
            <person name="Grelet G."/>
            <person name="Kuo A."/>
            <person name="Kohler A."/>
            <person name="Daghino S."/>
            <person name="Barry K."/>
            <person name="Choi C."/>
            <person name="Cichocki N."/>
            <person name="Clum A."/>
            <person name="Copeland A."/>
            <person name="Hainaut M."/>
            <person name="Haridas S."/>
            <person name="Labutti K."/>
            <person name="Lindquist E."/>
            <person name="Lipzen A."/>
            <person name="Khouja H.-R."/>
            <person name="Murat C."/>
            <person name="Ohm R."/>
            <person name="Olson A."/>
            <person name="Spatafora J."/>
            <person name="Veneault-Fourrey C."/>
            <person name="Henrissat B."/>
            <person name="Grigoriev I."/>
            <person name="Martin F."/>
            <person name="Perotto S."/>
        </authorList>
    </citation>
    <scope>NUCLEOTIDE SEQUENCE [LARGE SCALE GENOMIC DNA]</scope>
    <source>
        <strain evidence="3 4">E</strain>
    </source>
</reference>
<dbReference type="InterPro" id="IPR045518">
    <property type="entry name" value="2EXR"/>
</dbReference>
<protein>
    <recommendedName>
        <fullName evidence="2">2EXR domain-containing protein</fullName>
    </recommendedName>
</protein>
<sequence length="328" mass="37957">MRLRPRSAERNTSPANPVSRATRRTRKSTMAVTKRLATNWTPTRKIASPTKASKRTPWKNQKTRSLTARATNKQPQTLAERGIAEPAFPKFSKFPPELRNTIWELMLPPPRVIRILAHWEENTSQPGAQLKAEDASVPVVLHVNKESRGSAKRFYTLTFENQLHRGPIYFDFNRDTMFLPREADLNYFSTNISMNPEITIEDSVRFVAYGQEIVDTQLLKVFRWFSKVETLAVRKLPEMLENLPPGQQGLIERTEKDYEERFSKWRTEVASARNVPFTVPKIYHLTKEEFTVRYLPSCVKQSGTSLRTVTLRLETTFNTYIRIAAVEI</sequence>
<feature type="domain" description="2EXR" evidence="2">
    <location>
        <begin position="88"/>
        <end position="177"/>
    </location>
</feature>
<feature type="region of interest" description="Disordered" evidence="1">
    <location>
        <begin position="1"/>
        <end position="31"/>
    </location>
</feature>
<dbReference type="GeneID" id="36578659"/>
<gene>
    <name evidence="3" type="ORF">K444DRAFT_147887</name>
</gene>
<dbReference type="AlphaFoldDB" id="A0A2J6SRR7"/>
<dbReference type="RefSeq" id="XP_024730356.1">
    <property type="nucleotide sequence ID" value="XM_024870577.1"/>
</dbReference>
<dbReference type="PANTHER" id="PTHR35910:SF6">
    <property type="entry name" value="2EXR DOMAIN-CONTAINING PROTEIN"/>
    <property type="match status" value="1"/>
</dbReference>
<feature type="region of interest" description="Disordered" evidence="1">
    <location>
        <begin position="43"/>
        <end position="69"/>
    </location>
</feature>
<dbReference type="InParanoid" id="A0A2J6SRR7"/>
<evidence type="ECO:0000313" key="3">
    <source>
        <dbReference type="EMBL" id="PMD53452.1"/>
    </source>
</evidence>
<organism evidence="3 4">
    <name type="scientific">Hyaloscypha bicolor E</name>
    <dbReference type="NCBI Taxonomy" id="1095630"/>
    <lineage>
        <taxon>Eukaryota</taxon>
        <taxon>Fungi</taxon>
        <taxon>Dikarya</taxon>
        <taxon>Ascomycota</taxon>
        <taxon>Pezizomycotina</taxon>
        <taxon>Leotiomycetes</taxon>
        <taxon>Helotiales</taxon>
        <taxon>Hyaloscyphaceae</taxon>
        <taxon>Hyaloscypha</taxon>
        <taxon>Hyaloscypha bicolor</taxon>
    </lineage>
</organism>
<dbReference type="EMBL" id="KZ613872">
    <property type="protein sequence ID" value="PMD53452.1"/>
    <property type="molecule type" value="Genomic_DNA"/>
</dbReference>
<dbReference type="Pfam" id="PF20150">
    <property type="entry name" value="2EXR"/>
    <property type="match status" value="1"/>
</dbReference>
<feature type="compositionally biased region" description="Polar residues" evidence="1">
    <location>
        <begin position="58"/>
        <end position="69"/>
    </location>
</feature>
<dbReference type="STRING" id="1095630.A0A2J6SRR7"/>
<evidence type="ECO:0000259" key="2">
    <source>
        <dbReference type="Pfam" id="PF20150"/>
    </source>
</evidence>
<keyword evidence="4" id="KW-1185">Reference proteome</keyword>
<name>A0A2J6SRR7_9HELO</name>
<evidence type="ECO:0000313" key="4">
    <source>
        <dbReference type="Proteomes" id="UP000235371"/>
    </source>
</evidence>
<accession>A0A2J6SRR7</accession>
<dbReference type="Proteomes" id="UP000235371">
    <property type="component" value="Unassembled WGS sequence"/>
</dbReference>